<evidence type="ECO:0000256" key="3">
    <source>
        <dbReference type="ARBA" id="ARBA00023274"/>
    </source>
</evidence>
<dbReference type="GO" id="GO:0005840">
    <property type="term" value="C:ribosome"/>
    <property type="evidence" value="ECO:0007669"/>
    <property type="project" value="UniProtKB-KW"/>
</dbReference>
<dbReference type="Gene3D" id="2.40.50.140">
    <property type="entry name" value="Nucleic acid-binding proteins"/>
    <property type="match status" value="1"/>
</dbReference>
<evidence type="ECO:0000313" key="5">
    <source>
        <dbReference type="EMBL" id="EET89610.1"/>
    </source>
</evidence>
<dbReference type="SUPFAM" id="SSF50249">
    <property type="entry name" value="Nucleic acid-binding proteins"/>
    <property type="match status" value="1"/>
</dbReference>
<organism evidence="5 6">
    <name type="scientific">Candidatus Micrarchaeum acidiphilum ARMAN-2</name>
    <dbReference type="NCBI Taxonomy" id="425595"/>
    <lineage>
        <taxon>Archaea</taxon>
        <taxon>Candidatus Micrarchaeota</taxon>
        <taxon>Candidatus Micrarchaeia</taxon>
        <taxon>Candidatus Micrarchaeales</taxon>
        <taxon>Candidatus Micrarchaeaceae</taxon>
        <taxon>Candidatus Micrarchaeum</taxon>
    </lineage>
</organism>
<evidence type="ECO:0000256" key="1">
    <source>
        <dbReference type="ARBA" id="ARBA00005943"/>
    </source>
</evidence>
<keyword evidence="2 5" id="KW-0689">Ribosomal protein</keyword>
<evidence type="ECO:0000256" key="2">
    <source>
        <dbReference type="ARBA" id="ARBA00022980"/>
    </source>
</evidence>
<keyword evidence="3" id="KW-0687">Ribonucleoprotein</keyword>
<dbReference type="InterPro" id="IPR000289">
    <property type="entry name" value="Ribosomal_eS28"/>
</dbReference>
<reference evidence="5 6" key="2">
    <citation type="journal article" date="2010" name="Proc. Natl. Acad. Sci. U.S.A.">
        <title>Enigmatic, ultrasmall, uncultivated Archaea.</title>
        <authorList>
            <person name="Baker B.J."/>
            <person name="Comolli L.R."/>
            <person name="Dick G.J."/>
            <person name="Hauser L.J."/>
            <person name="Hyatt D."/>
            <person name="Dill B.D."/>
            <person name="Land M.L."/>
            <person name="Verberkmoes N.C."/>
            <person name="Hettich R.L."/>
            <person name="Banfield J.F."/>
        </authorList>
    </citation>
    <scope>NUCLEOTIDE SEQUENCE [LARGE SCALE GENOMIC DNA]</scope>
    <source>
        <strain evidence="5">ARMAN-2</strain>
    </source>
</reference>
<name>C7DI36_MICA2</name>
<protein>
    <recommendedName>
        <fullName evidence="4">30S ribosomal protein S28e</fullName>
    </recommendedName>
</protein>
<dbReference type="GO" id="GO:1990904">
    <property type="term" value="C:ribonucleoprotein complex"/>
    <property type="evidence" value="ECO:0007669"/>
    <property type="project" value="UniProtKB-KW"/>
</dbReference>
<comment type="similarity">
    <text evidence="1">Belongs to the eukaryotic ribosomal protein eS28 family.</text>
</comment>
<evidence type="ECO:0000256" key="4">
    <source>
        <dbReference type="ARBA" id="ARBA00035362"/>
    </source>
</evidence>
<evidence type="ECO:0000313" key="6">
    <source>
        <dbReference type="Proteomes" id="UP000332487"/>
    </source>
</evidence>
<dbReference type="Pfam" id="PF01200">
    <property type="entry name" value="Ribosomal_S28e"/>
    <property type="match status" value="1"/>
</dbReference>
<sequence length="91" mass="10187">MMILMAEPNATPQQPQTPASRQFAGFLAEIVEVNRVSKTGMYGEVYSVTCRILEGKDKGRIIRRNSIGPIKIGDIIRLPDTSREAREIKVK</sequence>
<dbReference type="Proteomes" id="UP000332487">
    <property type="component" value="Unassembled WGS sequence"/>
</dbReference>
<dbReference type="GO" id="GO:0006412">
    <property type="term" value="P:translation"/>
    <property type="evidence" value="ECO:0007669"/>
    <property type="project" value="InterPro"/>
</dbReference>
<dbReference type="InterPro" id="IPR012340">
    <property type="entry name" value="NA-bd_OB-fold"/>
</dbReference>
<proteinExistence type="inferred from homology"/>
<accession>C7DI36</accession>
<keyword evidence="6" id="KW-1185">Reference proteome</keyword>
<reference evidence="5 6" key="1">
    <citation type="journal article" date="2009" name="Genome Biol.">
        <title>Community-wide analysis of microbial genome sequence signatures.</title>
        <authorList>
            <person name="Dick G.J."/>
            <person name="Andersson A.F."/>
            <person name="Baker B.J."/>
            <person name="Simmons S.L."/>
            <person name="Thomas B.C."/>
            <person name="Yelton A.P."/>
            <person name="Banfield J.F."/>
        </authorList>
    </citation>
    <scope>NUCLEOTIDE SEQUENCE [LARGE SCALE GENOMIC DNA]</scope>
    <source>
        <strain evidence="5">ARMAN-2</strain>
    </source>
</reference>
<dbReference type="GO" id="GO:0003735">
    <property type="term" value="F:structural constituent of ribosome"/>
    <property type="evidence" value="ECO:0007669"/>
    <property type="project" value="InterPro"/>
</dbReference>
<dbReference type="AlphaFoldDB" id="C7DI36"/>
<dbReference type="EMBL" id="GG697241">
    <property type="protein sequence ID" value="EET89610.1"/>
    <property type="molecule type" value="Genomic_DNA"/>
</dbReference>
<gene>
    <name evidence="5" type="ORF">UNLARM2_0728</name>
</gene>